<accession>A0A6B3W5N2</accession>
<dbReference type="Proteomes" id="UP000472971">
    <property type="component" value="Unassembled WGS sequence"/>
</dbReference>
<dbReference type="RefSeq" id="WP_163243452.1">
    <property type="nucleotide sequence ID" value="NZ_JAAIWN010000066.1"/>
</dbReference>
<proteinExistence type="predicted"/>
<gene>
    <name evidence="2" type="ORF">G4D64_16495</name>
    <name evidence="1" type="ORF">H1Z61_16555</name>
</gene>
<reference evidence="2 3" key="1">
    <citation type="submission" date="2020-02" db="EMBL/GenBank/DDBJ databases">
        <title>Bacillus aquiflavi sp. nov., isolated from yellow water of strong flavor Chinese baijiu in Yibin region of China.</title>
        <authorList>
            <person name="Xie J."/>
        </authorList>
    </citation>
    <scope>NUCLEOTIDE SEQUENCE [LARGE SCALE GENOMIC DNA]</scope>
    <source>
        <strain evidence="2 3">3H-10</strain>
    </source>
</reference>
<evidence type="ECO:0000313" key="2">
    <source>
        <dbReference type="EMBL" id="NEY83051.1"/>
    </source>
</evidence>
<sequence>MIVVILVVGALFHFFFLPYVGNRIIEKYGVRAIAYIRSSKINKGIFFEHAGIWSNRVDVQLEITGPDGKKFSAKARDFIVYWEAEAFHSHKKMVVRYFPIYKKRVRFDPMHHREKRERVVQSFEKRQTNISL</sequence>
<evidence type="ECO:0000313" key="4">
    <source>
        <dbReference type="Proteomes" id="UP000570010"/>
    </source>
</evidence>
<keyword evidence="3" id="KW-1185">Reference proteome</keyword>
<protein>
    <submittedName>
        <fullName evidence="2">Uncharacterized protein</fullName>
    </submittedName>
</protein>
<dbReference type="EMBL" id="JACEIO010000064">
    <property type="protein sequence ID" value="MBA4538691.1"/>
    <property type="molecule type" value="Genomic_DNA"/>
</dbReference>
<dbReference type="Proteomes" id="UP000570010">
    <property type="component" value="Unassembled WGS sequence"/>
</dbReference>
<name>A0A6B3W5N2_9BACI</name>
<comment type="caution">
    <text evidence="2">The sequence shown here is derived from an EMBL/GenBank/DDBJ whole genome shotgun (WGS) entry which is preliminary data.</text>
</comment>
<dbReference type="AlphaFoldDB" id="A0A6B3W5N2"/>
<reference evidence="1 4" key="2">
    <citation type="submission" date="2020-07" db="EMBL/GenBank/DDBJ databases">
        <authorList>
            <person name="Feng H."/>
        </authorList>
    </citation>
    <scope>NUCLEOTIDE SEQUENCE [LARGE SCALE GENOMIC DNA]</scope>
    <source>
        <strain evidence="1">S-12</strain>
        <strain evidence="4">s-12</strain>
    </source>
</reference>
<organism evidence="2 3">
    <name type="scientific">Bacillus aquiflavi</name>
    <dbReference type="NCBI Taxonomy" id="2672567"/>
    <lineage>
        <taxon>Bacteria</taxon>
        <taxon>Bacillati</taxon>
        <taxon>Bacillota</taxon>
        <taxon>Bacilli</taxon>
        <taxon>Bacillales</taxon>
        <taxon>Bacillaceae</taxon>
        <taxon>Bacillus</taxon>
    </lineage>
</organism>
<evidence type="ECO:0000313" key="3">
    <source>
        <dbReference type="Proteomes" id="UP000472971"/>
    </source>
</evidence>
<evidence type="ECO:0000313" key="1">
    <source>
        <dbReference type="EMBL" id="MBA4538691.1"/>
    </source>
</evidence>
<dbReference type="EMBL" id="JAAIWN010000066">
    <property type="protein sequence ID" value="NEY83051.1"/>
    <property type="molecule type" value="Genomic_DNA"/>
</dbReference>